<comment type="caution">
    <text evidence="3">The sequence shown here is derived from an EMBL/GenBank/DDBJ whole genome shotgun (WGS) entry which is preliminary data.</text>
</comment>
<dbReference type="EMBL" id="AZDU01000013">
    <property type="protein sequence ID" value="KRL02351.1"/>
    <property type="molecule type" value="Genomic_DNA"/>
</dbReference>
<feature type="domain" description="RNA-binding S4" evidence="2">
    <location>
        <begin position="187"/>
        <end position="244"/>
    </location>
</feature>
<organism evidence="3 4">
    <name type="scientific">Lactobacillus equicursoris DSM 19284 = JCM 14600 = CIP 110162</name>
    <dbReference type="NCBI Taxonomy" id="1293597"/>
    <lineage>
        <taxon>Bacteria</taxon>
        <taxon>Bacillati</taxon>
        <taxon>Bacillota</taxon>
        <taxon>Bacilli</taxon>
        <taxon>Lactobacillales</taxon>
        <taxon>Lactobacillaceae</taxon>
        <taxon>Lactobacillus</taxon>
    </lineage>
</organism>
<dbReference type="SUPFAM" id="SSF55174">
    <property type="entry name" value="Alpha-L RNA-binding motif"/>
    <property type="match status" value="1"/>
</dbReference>
<evidence type="ECO:0000313" key="3">
    <source>
        <dbReference type="EMBL" id="KRL02351.1"/>
    </source>
</evidence>
<dbReference type="SMART" id="SM00363">
    <property type="entry name" value="S4"/>
    <property type="match status" value="1"/>
</dbReference>
<dbReference type="AlphaFoldDB" id="K0NVR8"/>
<evidence type="ECO:0000256" key="1">
    <source>
        <dbReference type="PROSITE-ProRule" id="PRU00182"/>
    </source>
</evidence>
<dbReference type="Proteomes" id="UP000051074">
    <property type="component" value="Unassembled WGS sequence"/>
</dbReference>
<sequence length="266" mass="30383">MMEKKQASSFYPYFEQEERPTIDYFVGLFNRVLYQGEPVLTDFLDPRKRQILQAVAGGEIMLDEYGGYDEAEKKRVYLTSDWLPLPKKEFGVSLLEISYPQKFAQLRHSQILGSLANSGVKTETFGDIVTDGQGRWQFFAEKELVPFFSENIYRMGPVKVKLEEVEMRDLLAIEDGSKALDGVAASLRLDAVLAALSGKSRTQLKQALEAGEVRLNWHPETKAEKEVQIGDLVSLRHFGRVKILSIYPTKKGRFHLEGQFWPAKRQ</sequence>
<dbReference type="InterPro" id="IPR040591">
    <property type="entry name" value="RqcP2_RBD"/>
</dbReference>
<keyword evidence="1" id="KW-0694">RNA-binding</keyword>
<accession>K0NVR8</accession>
<reference evidence="3 4" key="1">
    <citation type="journal article" date="2015" name="Genome Announc.">
        <title>Expanding the biotechnology potential of lactobacilli through comparative genomics of 213 strains and associated genera.</title>
        <authorList>
            <person name="Sun Z."/>
            <person name="Harris H.M."/>
            <person name="McCann A."/>
            <person name="Guo C."/>
            <person name="Argimon S."/>
            <person name="Zhang W."/>
            <person name="Yang X."/>
            <person name="Jeffery I.B."/>
            <person name="Cooney J.C."/>
            <person name="Kagawa T.F."/>
            <person name="Liu W."/>
            <person name="Song Y."/>
            <person name="Salvetti E."/>
            <person name="Wrobel A."/>
            <person name="Rasinkangas P."/>
            <person name="Parkhill J."/>
            <person name="Rea M.C."/>
            <person name="O'Sullivan O."/>
            <person name="Ritari J."/>
            <person name="Douillard F.P."/>
            <person name="Paul Ross R."/>
            <person name="Yang R."/>
            <person name="Briner A.E."/>
            <person name="Felis G.E."/>
            <person name="de Vos W.M."/>
            <person name="Barrangou R."/>
            <person name="Klaenhammer T.R."/>
            <person name="Caufield P.W."/>
            <person name="Cui Y."/>
            <person name="Zhang H."/>
            <person name="O'Toole P.W."/>
        </authorList>
    </citation>
    <scope>NUCLEOTIDE SEQUENCE [LARGE SCALE GENOMIC DNA]</scope>
    <source>
        <strain evidence="3 4">DSM 19284</strain>
    </source>
</reference>
<keyword evidence="4" id="KW-1185">Reference proteome</keyword>
<dbReference type="STRING" id="1293597.FC20_GL000299"/>
<dbReference type="PROSITE" id="PS50889">
    <property type="entry name" value="S4"/>
    <property type="match status" value="1"/>
</dbReference>
<dbReference type="PANTHER" id="PTHR13633">
    <property type="entry name" value="MITOCHONDRIAL TRANSCRIPTION RESCUE FACTOR 1"/>
    <property type="match status" value="1"/>
</dbReference>
<dbReference type="InterPro" id="IPR002942">
    <property type="entry name" value="S4_RNA-bd"/>
</dbReference>
<dbReference type="PANTHER" id="PTHR13633:SF3">
    <property type="entry name" value="MITOCHONDRIAL TRANSCRIPTION RESCUE FACTOR 1"/>
    <property type="match status" value="1"/>
</dbReference>
<evidence type="ECO:0000259" key="2">
    <source>
        <dbReference type="SMART" id="SM00363"/>
    </source>
</evidence>
<dbReference type="eggNOG" id="COG2302">
    <property type="taxonomic scope" value="Bacteria"/>
</dbReference>
<dbReference type="PATRIC" id="fig|1293597.4.peg.335"/>
<protein>
    <recommendedName>
        <fullName evidence="2">RNA-binding S4 domain-containing protein</fullName>
    </recommendedName>
</protein>
<dbReference type="GO" id="GO:0003723">
    <property type="term" value="F:RNA binding"/>
    <property type="evidence" value="ECO:0007669"/>
    <property type="project" value="UniProtKB-KW"/>
</dbReference>
<evidence type="ECO:0000313" key="4">
    <source>
        <dbReference type="Proteomes" id="UP000051074"/>
    </source>
</evidence>
<name>K0NVR8_9LACO</name>
<dbReference type="Gene3D" id="3.30.70.330">
    <property type="match status" value="1"/>
</dbReference>
<dbReference type="Pfam" id="PF17774">
    <property type="entry name" value="YlmH_RBD"/>
    <property type="match status" value="1"/>
</dbReference>
<dbReference type="Gene3D" id="3.30.1370.160">
    <property type="match status" value="1"/>
</dbReference>
<proteinExistence type="predicted"/>
<gene>
    <name evidence="3" type="ORF">FC20_GL000299</name>
</gene>
<dbReference type="Pfam" id="PF01479">
    <property type="entry name" value="S4"/>
    <property type="match status" value="1"/>
</dbReference>
<dbReference type="InterPro" id="IPR012677">
    <property type="entry name" value="Nucleotide-bd_a/b_plait_sf"/>
</dbReference>
<dbReference type="InterPro" id="IPR036986">
    <property type="entry name" value="S4_RNA-bd_sf"/>
</dbReference>
<dbReference type="Gene3D" id="3.10.290.10">
    <property type="entry name" value="RNA-binding S4 domain"/>
    <property type="match status" value="1"/>
</dbReference>